<dbReference type="InterPro" id="IPR036388">
    <property type="entry name" value="WH-like_DNA-bd_sf"/>
</dbReference>
<dbReference type="GO" id="GO:0016887">
    <property type="term" value="F:ATP hydrolysis activity"/>
    <property type="evidence" value="ECO:0007669"/>
    <property type="project" value="InterPro"/>
</dbReference>
<dbReference type="InterPro" id="IPR049945">
    <property type="entry name" value="AAA_22"/>
</dbReference>
<dbReference type="Pfam" id="PF00486">
    <property type="entry name" value="Trans_reg_C"/>
    <property type="match status" value="1"/>
</dbReference>
<gene>
    <name evidence="4" type="ORF">SAMN04488244_12163</name>
</gene>
<keyword evidence="5" id="KW-1185">Reference proteome</keyword>
<evidence type="ECO:0000256" key="1">
    <source>
        <dbReference type="ARBA" id="ARBA00023125"/>
    </source>
</evidence>
<dbReference type="SUPFAM" id="SSF52540">
    <property type="entry name" value="P-loop containing nucleoside triphosphate hydrolases"/>
    <property type="match status" value="1"/>
</dbReference>
<dbReference type="PRINTS" id="PR00364">
    <property type="entry name" value="DISEASERSIST"/>
</dbReference>
<dbReference type="Gene3D" id="1.10.10.10">
    <property type="entry name" value="Winged helix-like DNA-binding domain superfamily/Winged helix DNA-binding domain"/>
    <property type="match status" value="1"/>
</dbReference>
<dbReference type="Pfam" id="PF13401">
    <property type="entry name" value="AAA_22"/>
    <property type="match status" value="1"/>
</dbReference>
<evidence type="ECO:0000256" key="2">
    <source>
        <dbReference type="PROSITE-ProRule" id="PRU01091"/>
    </source>
</evidence>
<dbReference type="RefSeq" id="WP_103881717.1">
    <property type="nucleotide sequence ID" value="NZ_FNVG01000021.1"/>
</dbReference>
<accession>A0A1H6BCM9</accession>
<dbReference type="GO" id="GO:0003677">
    <property type="term" value="F:DNA binding"/>
    <property type="evidence" value="ECO:0007669"/>
    <property type="project" value="UniProtKB-UniRule"/>
</dbReference>
<dbReference type="GO" id="GO:0000160">
    <property type="term" value="P:phosphorelay signal transduction system"/>
    <property type="evidence" value="ECO:0007669"/>
    <property type="project" value="InterPro"/>
</dbReference>
<dbReference type="CDD" id="cd00383">
    <property type="entry name" value="trans_reg_C"/>
    <property type="match status" value="1"/>
</dbReference>
<reference evidence="5" key="1">
    <citation type="submission" date="2016-10" db="EMBL/GenBank/DDBJ databases">
        <authorList>
            <person name="Varghese N."/>
            <person name="Submissions S."/>
        </authorList>
    </citation>
    <scope>NUCLEOTIDE SEQUENCE [LARGE SCALE GENOMIC DNA]</scope>
    <source>
        <strain evidence="5">CGMCC 1.7062</strain>
    </source>
</reference>
<dbReference type="SMART" id="SM00862">
    <property type="entry name" value="Trans_reg_C"/>
    <property type="match status" value="1"/>
</dbReference>
<evidence type="ECO:0000259" key="3">
    <source>
        <dbReference type="PROSITE" id="PS51755"/>
    </source>
</evidence>
<dbReference type="EMBL" id="FNVG01000021">
    <property type="protein sequence ID" value="SEG58392.1"/>
    <property type="molecule type" value="Genomic_DNA"/>
</dbReference>
<dbReference type="InterPro" id="IPR001867">
    <property type="entry name" value="OmpR/PhoB-type_DNA-bd"/>
</dbReference>
<protein>
    <submittedName>
        <fullName evidence="4">AAA domain-containing protein</fullName>
    </submittedName>
</protein>
<dbReference type="PROSITE" id="PS51755">
    <property type="entry name" value="OMPR_PHOB"/>
    <property type="match status" value="1"/>
</dbReference>
<feature type="DNA-binding region" description="OmpR/PhoB-type" evidence="2">
    <location>
        <begin position="557"/>
        <end position="654"/>
    </location>
</feature>
<dbReference type="InterPro" id="IPR027417">
    <property type="entry name" value="P-loop_NTPase"/>
</dbReference>
<dbReference type="OrthoDB" id="8430416at2"/>
<dbReference type="Proteomes" id="UP000236721">
    <property type="component" value="Unassembled WGS sequence"/>
</dbReference>
<proteinExistence type="predicted"/>
<dbReference type="GO" id="GO:0006355">
    <property type="term" value="P:regulation of DNA-templated transcription"/>
    <property type="evidence" value="ECO:0007669"/>
    <property type="project" value="InterPro"/>
</dbReference>
<name>A0A1H6BCM9_9VIBR</name>
<evidence type="ECO:0000313" key="4">
    <source>
        <dbReference type="EMBL" id="SEG58392.1"/>
    </source>
</evidence>
<sequence length="659" mass="74708">MSNLHHTSAPCSDSVTIKQSRRQELATLSSLLKPFGPDIIGVHGIAGIGKTTLINTWFDQHINRCIRLDCRLIEPTPRAFLHEIARQTHTEQTTDSISQALAGLNNAGIDVIVLDQFESLNLLESWLRLEFLPCADKHLKLIFCGRLPPDNQWIFSPPSGMSYQGLKLTGLATDIAVRYLCGRGHDADTANAINHFAQGHPLALRLASNAILEQPTRSLHVAPPSQIIHTLVQYFIEDIQDPDLTNALYASSVVRRITEPLLSTMLDVQAAQSGWLYQTLTQLDVIEIHEDGCSLHETLRNALSSEMKIHSPDKYRIYRHRASQWLMSEFQSATYGQMWRFTADLLYLIENRVIRDAFFPPFDKRAFSVEPAIPSDENALMAIIKQHEPEALEVYQRWWHKQTQAFHCVKDASGAIVGFYCLLKSKQIPIEQLYQDPLTRYWLTHLSDTTSLQNDHEHIFIRRWLSMQDGESLSAVQAACWLDIKRTYLELNPKLHRVYLTLNDLKPYATVASQLGFQVLEQSQTLGTRDYYSAMLDMGPGSVTGWIASHLIREIEDAQSSTPFPEWFDTAAKQLRFGATITDLTPLEFGTLYMLVENKGSAISRKSLLSQVWGIEYDGASNVVDTIILSLRKKMKSKAKLIQSVRGTGYRFTDSEHDR</sequence>
<organism evidence="4 5">
    <name type="scientific">Vibrio hangzhouensis</name>
    <dbReference type="NCBI Taxonomy" id="462991"/>
    <lineage>
        <taxon>Bacteria</taxon>
        <taxon>Pseudomonadati</taxon>
        <taxon>Pseudomonadota</taxon>
        <taxon>Gammaproteobacteria</taxon>
        <taxon>Vibrionales</taxon>
        <taxon>Vibrionaceae</taxon>
        <taxon>Vibrio</taxon>
    </lineage>
</organism>
<dbReference type="SUPFAM" id="SSF46894">
    <property type="entry name" value="C-terminal effector domain of the bipartite response regulators"/>
    <property type="match status" value="1"/>
</dbReference>
<dbReference type="AlphaFoldDB" id="A0A1H6BCM9"/>
<evidence type="ECO:0000313" key="5">
    <source>
        <dbReference type="Proteomes" id="UP000236721"/>
    </source>
</evidence>
<dbReference type="Gene3D" id="3.40.50.300">
    <property type="entry name" value="P-loop containing nucleotide triphosphate hydrolases"/>
    <property type="match status" value="1"/>
</dbReference>
<feature type="domain" description="OmpR/PhoB-type" evidence="3">
    <location>
        <begin position="557"/>
        <end position="654"/>
    </location>
</feature>
<dbReference type="InterPro" id="IPR016032">
    <property type="entry name" value="Sig_transdc_resp-reg_C-effctor"/>
</dbReference>
<keyword evidence="1 2" id="KW-0238">DNA-binding</keyword>